<feature type="compositionally biased region" description="Basic and acidic residues" evidence="1">
    <location>
        <begin position="677"/>
        <end position="693"/>
    </location>
</feature>
<feature type="compositionally biased region" description="Pro residues" evidence="1">
    <location>
        <begin position="443"/>
        <end position="452"/>
    </location>
</feature>
<organism evidence="4 5">
    <name type="scientific">Plantactinospora sonchi</name>
    <dbReference type="NCBI Taxonomy" id="1544735"/>
    <lineage>
        <taxon>Bacteria</taxon>
        <taxon>Bacillati</taxon>
        <taxon>Actinomycetota</taxon>
        <taxon>Actinomycetes</taxon>
        <taxon>Micromonosporales</taxon>
        <taxon>Micromonosporaceae</taxon>
        <taxon>Plantactinospora</taxon>
    </lineage>
</organism>
<dbReference type="Gene3D" id="3.90.176.10">
    <property type="entry name" value="Toxin ADP-ribosyltransferase, Chain A, domain 1"/>
    <property type="match status" value="1"/>
</dbReference>
<feature type="compositionally biased region" description="Pro residues" evidence="1">
    <location>
        <begin position="583"/>
        <end position="593"/>
    </location>
</feature>
<dbReference type="Gene3D" id="1.20.1260.20">
    <property type="entry name" value="PPE superfamily"/>
    <property type="match status" value="1"/>
</dbReference>
<accession>A0ABU7RM49</accession>
<feature type="compositionally biased region" description="Low complexity" evidence="1">
    <location>
        <begin position="557"/>
        <end position="576"/>
    </location>
</feature>
<proteinExistence type="predicted"/>
<sequence length="903" mass="89996">MTAPANPLVAARVDSTEWYTGLGIGEGVADLVNGIESGSWVDTTIGGLSTSLEALGLVVDPIGSLVSYGVSWLMEHVKPLSDALDWLAGDPDQIAANAQTWRNVAQHAAQTAADLRAAVASELAEWAGPAATAYRTNIGIQVDALNSAAQSANGIGSAVEGAGLLVSLVRELVRDLIADLVSILIARIPVWAAEAGLTLGIATPLVVAQATSLIAKWVARISDLLLGLVRSISKLMPMLRQLDDIFAQLWDAFRRAASGSGYGGGGGAPDVRPQVPSTPAGPAVPPGPAVSPPPPAGGGGYGGGGGGYGGGGGGYGGGGYGGGGGGGAPAPASPAPMPAPAPTPMPTPEPSPVAVGEPTPAPGSTNTPPGTVYGSSNSPQLAGVSPPVTGAPPVTPEMPAGSGTPPNTPPGTGHATPPPGGLYGTPQPTPGGPPPGGLYGTPQPTPGGPPPGGLYGTPQPTPGGPPPGGLYGTPQPTPGGPPPGGLHGPPPVTPDGGLAGSPHPTPTAPEAPAGNTPGSPDTPTHPPVTPGAPPGGVPGGGQDVPGTPQGSPPGSPPTAGTPGAPTGTVPATPAVPDLANTPSPTPTPGPGTPDPATGPGTGGTSPTSPGGPTGGGPSAGGPGSVPAPAPGTPVLSDLDKLKALDPQPPTDPLDKLKALDPHPPSGGPGTDTAHPGKPPEAHDLPSGKDRDPEPAADNQPEGPDDRTSEEDTSGDGDSAGPEQDDPADIDGDDSPNVPEELDHNGLSKEDRDSIRLYTGYQHDDINRFLRGDPPSIVPSLKPDEIPAIADRISDALAKLPSYGEEATYRGVYLDDKALQQYEPHKIVTEHGFISTSESMEVAEGRSNKVIMTIRGENGKFIEEYTAEPGEREVLYDRGTQFRVILKYQDPETGQWFITMEEHR</sequence>
<feature type="domain" description="ADP ribosyltransferase" evidence="2">
    <location>
        <begin position="744"/>
        <end position="883"/>
    </location>
</feature>
<feature type="compositionally biased region" description="Pro residues" evidence="1">
    <location>
        <begin position="427"/>
        <end position="436"/>
    </location>
</feature>
<feature type="region of interest" description="Disordered" evidence="1">
    <location>
        <begin position="325"/>
        <end position="753"/>
    </location>
</feature>
<dbReference type="Pfam" id="PF25547">
    <property type="entry name" value="WXG100_2"/>
    <property type="match status" value="1"/>
</dbReference>
<feature type="compositionally biased region" description="Basic and acidic residues" evidence="1">
    <location>
        <begin position="740"/>
        <end position="753"/>
    </location>
</feature>
<dbReference type="Proteomes" id="UP001332243">
    <property type="component" value="Unassembled WGS sequence"/>
</dbReference>
<feature type="compositionally biased region" description="Polar residues" evidence="1">
    <location>
        <begin position="362"/>
        <end position="380"/>
    </location>
</feature>
<dbReference type="InterPro" id="IPR003540">
    <property type="entry name" value="ADP-ribosyltransferase"/>
</dbReference>
<feature type="compositionally biased region" description="Acidic residues" evidence="1">
    <location>
        <begin position="722"/>
        <end position="733"/>
    </location>
</feature>
<dbReference type="InterPro" id="IPR038332">
    <property type="entry name" value="PPE_sf"/>
</dbReference>
<dbReference type="Pfam" id="PF03496">
    <property type="entry name" value="ADPrib_exo_Tox"/>
    <property type="match status" value="1"/>
</dbReference>
<evidence type="ECO:0000313" key="4">
    <source>
        <dbReference type="EMBL" id="MEE6257572.1"/>
    </source>
</evidence>
<dbReference type="InterPro" id="IPR057746">
    <property type="entry name" value="CpnT-like_N"/>
</dbReference>
<feature type="domain" description="Outer membrane channel protein CpnT-like N-terminal" evidence="3">
    <location>
        <begin position="70"/>
        <end position="215"/>
    </location>
</feature>
<feature type="compositionally biased region" description="Low complexity" evidence="1">
    <location>
        <begin position="399"/>
        <end position="415"/>
    </location>
</feature>
<feature type="compositionally biased region" description="Pro residues" evidence="1">
    <location>
        <begin position="331"/>
        <end position="351"/>
    </location>
</feature>
<feature type="compositionally biased region" description="Gly residues" evidence="1">
    <location>
        <begin position="611"/>
        <end position="623"/>
    </location>
</feature>
<name>A0ABU7RM49_9ACTN</name>
<dbReference type="EMBL" id="JAZGQK010000003">
    <property type="protein sequence ID" value="MEE6257572.1"/>
    <property type="molecule type" value="Genomic_DNA"/>
</dbReference>
<evidence type="ECO:0000259" key="3">
    <source>
        <dbReference type="Pfam" id="PF25547"/>
    </source>
</evidence>
<evidence type="ECO:0000256" key="1">
    <source>
        <dbReference type="SAM" id="MobiDB-lite"/>
    </source>
</evidence>
<feature type="compositionally biased region" description="Low complexity" evidence="1">
    <location>
        <begin position="594"/>
        <end position="610"/>
    </location>
</feature>
<dbReference type="SUPFAM" id="SSF140453">
    <property type="entry name" value="EsxAB dimer-like"/>
    <property type="match status" value="1"/>
</dbReference>
<gene>
    <name evidence="4" type="ORF">V1633_03590</name>
</gene>
<comment type="caution">
    <text evidence="4">The sequence shown here is derived from an EMBL/GenBank/DDBJ whole genome shotgun (WGS) entry which is preliminary data.</text>
</comment>
<feature type="region of interest" description="Disordered" evidence="1">
    <location>
        <begin position="261"/>
        <end position="298"/>
    </location>
</feature>
<evidence type="ECO:0000259" key="2">
    <source>
        <dbReference type="Pfam" id="PF03496"/>
    </source>
</evidence>
<dbReference type="InterPro" id="IPR036689">
    <property type="entry name" value="ESAT-6-like_sf"/>
</dbReference>
<feature type="compositionally biased region" description="Pro residues" evidence="1">
    <location>
        <begin position="282"/>
        <end position="296"/>
    </location>
</feature>
<dbReference type="RefSeq" id="WP_331212694.1">
    <property type="nucleotide sequence ID" value="NZ_JAZGQK010000003.1"/>
</dbReference>
<reference evidence="4 5" key="1">
    <citation type="submission" date="2024-01" db="EMBL/GenBank/DDBJ databases">
        <title>Genome insights into Plantactinospora sonchi sp. nov.</title>
        <authorList>
            <person name="Wang L."/>
        </authorList>
    </citation>
    <scope>NUCLEOTIDE SEQUENCE [LARGE SCALE GENOMIC DNA]</scope>
    <source>
        <strain evidence="4 5">NEAU-QY2</strain>
    </source>
</reference>
<evidence type="ECO:0000313" key="5">
    <source>
        <dbReference type="Proteomes" id="UP001332243"/>
    </source>
</evidence>
<keyword evidence="5" id="KW-1185">Reference proteome</keyword>
<protein>
    <submittedName>
        <fullName evidence="4">ADP-ribosyltransferase</fullName>
    </submittedName>
</protein>
<feature type="compositionally biased region" description="Pro residues" evidence="1">
    <location>
        <begin position="459"/>
        <end position="468"/>
    </location>
</feature>
<feature type="compositionally biased region" description="Pro residues" evidence="1">
    <location>
        <begin position="475"/>
        <end position="493"/>
    </location>
</feature>
<dbReference type="PROSITE" id="PS51996">
    <property type="entry name" value="TR_MART"/>
    <property type="match status" value="1"/>
</dbReference>
<feature type="compositionally biased region" description="Pro residues" evidence="1">
    <location>
        <begin position="523"/>
        <end position="536"/>
    </location>
</feature>
<dbReference type="SUPFAM" id="SSF56399">
    <property type="entry name" value="ADP-ribosylation"/>
    <property type="match status" value="1"/>
</dbReference>